<dbReference type="PaxDb" id="55529-EKX53919"/>
<dbReference type="HOGENOM" id="CLU_684168_0_0_1"/>
<keyword evidence="4" id="KW-1185">Reference proteome</keyword>
<evidence type="ECO:0000256" key="1">
    <source>
        <dbReference type="SAM" id="MobiDB-lite"/>
    </source>
</evidence>
<feature type="compositionally biased region" description="Polar residues" evidence="1">
    <location>
        <begin position="244"/>
        <end position="254"/>
    </location>
</feature>
<protein>
    <submittedName>
        <fullName evidence="2 3">Uncharacterized protein</fullName>
    </submittedName>
</protein>
<dbReference type="GeneID" id="17310772"/>
<organism evidence="2">
    <name type="scientific">Guillardia theta (strain CCMP2712)</name>
    <name type="common">Cryptophyte</name>
    <dbReference type="NCBI Taxonomy" id="905079"/>
    <lineage>
        <taxon>Eukaryota</taxon>
        <taxon>Cryptophyceae</taxon>
        <taxon>Pyrenomonadales</taxon>
        <taxon>Geminigeraceae</taxon>
        <taxon>Guillardia</taxon>
    </lineage>
</organism>
<reference evidence="2 4" key="1">
    <citation type="journal article" date="2012" name="Nature">
        <title>Algal genomes reveal evolutionary mosaicism and the fate of nucleomorphs.</title>
        <authorList>
            <consortium name="DOE Joint Genome Institute"/>
            <person name="Curtis B.A."/>
            <person name="Tanifuji G."/>
            <person name="Burki F."/>
            <person name="Gruber A."/>
            <person name="Irimia M."/>
            <person name="Maruyama S."/>
            <person name="Arias M.C."/>
            <person name="Ball S.G."/>
            <person name="Gile G.H."/>
            <person name="Hirakawa Y."/>
            <person name="Hopkins J.F."/>
            <person name="Kuo A."/>
            <person name="Rensing S.A."/>
            <person name="Schmutz J."/>
            <person name="Symeonidi A."/>
            <person name="Elias M."/>
            <person name="Eveleigh R.J."/>
            <person name="Herman E.K."/>
            <person name="Klute M.J."/>
            <person name="Nakayama T."/>
            <person name="Obornik M."/>
            <person name="Reyes-Prieto A."/>
            <person name="Armbrust E.V."/>
            <person name="Aves S.J."/>
            <person name="Beiko R.G."/>
            <person name="Coutinho P."/>
            <person name="Dacks J.B."/>
            <person name="Durnford D.G."/>
            <person name="Fast N.M."/>
            <person name="Green B.R."/>
            <person name="Grisdale C.J."/>
            <person name="Hempel F."/>
            <person name="Henrissat B."/>
            <person name="Hoppner M.P."/>
            <person name="Ishida K."/>
            <person name="Kim E."/>
            <person name="Koreny L."/>
            <person name="Kroth P.G."/>
            <person name="Liu Y."/>
            <person name="Malik S.B."/>
            <person name="Maier U.G."/>
            <person name="McRose D."/>
            <person name="Mock T."/>
            <person name="Neilson J.A."/>
            <person name="Onodera N.T."/>
            <person name="Poole A.M."/>
            <person name="Pritham E.J."/>
            <person name="Richards T.A."/>
            <person name="Rocap G."/>
            <person name="Roy S.W."/>
            <person name="Sarai C."/>
            <person name="Schaack S."/>
            <person name="Shirato S."/>
            <person name="Slamovits C.H."/>
            <person name="Spencer D.F."/>
            <person name="Suzuki S."/>
            <person name="Worden A.Z."/>
            <person name="Zauner S."/>
            <person name="Barry K."/>
            <person name="Bell C."/>
            <person name="Bharti A.K."/>
            <person name="Crow J.A."/>
            <person name="Grimwood J."/>
            <person name="Kramer R."/>
            <person name="Lindquist E."/>
            <person name="Lucas S."/>
            <person name="Salamov A."/>
            <person name="McFadden G.I."/>
            <person name="Lane C.E."/>
            <person name="Keeling P.J."/>
            <person name="Gray M.W."/>
            <person name="Grigoriev I.V."/>
            <person name="Archibald J.M."/>
        </authorList>
    </citation>
    <scope>NUCLEOTIDE SEQUENCE</scope>
    <source>
        <strain evidence="2 4">CCMP2712</strain>
    </source>
</reference>
<sequence>MNEPATSSPSELALRKSFGQALQRMFPSLSRDCSMSLLKSKRTFSELLSFFLQLRDKCLQDLEKLIEFHSYELNDIELALSDGEFDIEMISHWVFDPRDLLWSEYVRERGGRPMLDDRATGIAWMDNLIADLKKHAEDCELLEVTELDQCMERYRQEIRDIHAPGPEQSALVRDLLTTMSICKSNLSKKIQFALRLWKQVQSGEDVLTLYELRQEDVDVNSYVQNEYRKRLKLQDPMAHAFNNDGGTPQPQRGATRSRGGKPVLIDGALTLTRMLDSLHLFPSPLGFCFQVFVLEIDEQDYKSRTSIRSQDCLFVDPFCVEQSVRKYKVSGEKIIGVFIRNIHPSGQEIQIYCNDDEQDCRVRCPAETYFSKLGEGDALDCWRATDKDKRVLLTVELHLKEGT</sequence>
<evidence type="ECO:0000313" key="4">
    <source>
        <dbReference type="Proteomes" id="UP000011087"/>
    </source>
</evidence>
<gene>
    <name evidence="2" type="ORF">GUITHDRAFT_100167</name>
</gene>
<dbReference type="Proteomes" id="UP000011087">
    <property type="component" value="Unassembled WGS sequence"/>
</dbReference>
<reference evidence="4" key="2">
    <citation type="submission" date="2012-11" db="EMBL/GenBank/DDBJ databases">
        <authorList>
            <person name="Kuo A."/>
            <person name="Curtis B.A."/>
            <person name="Tanifuji G."/>
            <person name="Burki F."/>
            <person name="Gruber A."/>
            <person name="Irimia M."/>
            <person name="Maruyama S."/>
            <person name="Arias M.C."/>
            <person name="Ball S.G."/>
            <person name="Gile G.H."/>
            <person name="Hirakawa Y."/>
            <person name="Hopkins J.F."/>
            <person name="Rensing S.A."/>
            <person name="Schmutz J."/>
            <person name="Symeonidi A."/>
            <person name="Elias M."/>
            <person name="Eveleigh R.J."/>
            <person name="Herman E.K."/>
            <person name="Klute M.J."/>
            <person name="Nakayama T."/>
            <person name="Obornik M."/>
            <person name="Reyes-Prieto A."/>
            <person name="Armbrust E.V."/>
            <person name="Aves S.J."/>
            <person name="Beiko R.G."/>
            <person name="Coutinho P."/>
            <person name="Dacks J.B."/>
            <person name="Durnford D.G."/>
            <person name="Fast N.M."/>
            <person name="Green B.R."/>
            <person name="Grisdale C."/>
            <person name="Hempe F."/>
            <person name="Henrissat B."/>
            <person name="Hoppner M.P."/>
            <person name="Ishida K.-I."/>
            <person name="Kim E."/>
            <person name="Koreny L."/>
            <person name="Kroth P.G."/>
            <person name="Liu Y."/>
            <person name="Malik S.-B."/>
            <person name="Maier U.G."/>
            <person name="McRose D."/>
            <person name="Mock T."/>
            <person name="Neilson J.A."/>
            <person name="Onodera N.T."/>
            <person name="Poole A.M."/>
            <person name="Pritham E.J."/>
            <person name="Richards T.A."/>
            <person name="Rocap G."/>
            <person name="Roy S.W."/>
            <person name="Sarai C."/>
            <person name="Schaack S."/>
            <person name="Shirato S."/>
            <person name="Slamovits C.H."/>
            <person name="Spencer D.F."/>
            <person name="Suzuki S."/>
            <person name="Worden A.Z."/>
            <person name="Zauner S."/>
            <person name="Barry K."/>
            <person name="Bell C."/>
            <person name="Bharti A.K."/>
            <person name="Crow J.A."/>
            <person name="Grimwood J."/>
            <person name="Kramer R."/>
            <person name="Lindquist E."/>
            <person name="Lucas S."/>
            <person name="Salamov A."/>
            <person name="McFadden G.I."/>
            <person name="Lane C.E."/>
            <person name="Keeling P.J."/>
            <person name="Gray M.W."/>
            <person name="Grigoriev I.V."/>
            <person name="Archibald J.M."/>
        </authorList>
    </citation>
    <scope>NUCLEOTIDE SEQUENCE</scope>
    <source>
        <strain evidence="4">CCMP2712</strain>
    </source>
</reference>
<evidence type="ECO:0000313" key="2">
    <source>
        <dbReference type="EMBL" id="EKX53919.1"/>
    </source>
</evidence>
<dbReference type="KEGG" id="gtt:GUITHDRAFT_100167"/>
<feature type="region of interest" description="Disordered" evidence="1">
    <location>
        <begin position="240"/>
        <end position="259"/>
    </location>
</feature>
<evidence type="ECO:0000313" key="3">
    <source>
        <dbReference type="EnsemblProtists" id="EKX53919"/>
    </source>
</evidence>
<dbReference type="AlphaFoldDB" id="L1K044"/>
<dbReference type="EMBL" id="JH992968">
    <property type="protein sequence ID" value="EKX53919.1"/>
    <property type="molecule type" value="Genomic_DNA"/>
</dbReference>
<dbReference type="EnsemblProtists" id="EKX53919">
    <property type="protein sequence ID" value="EKX53919"/>
    <property type="gene ID" value="GUITHDRAFT_100167"/>
</dbReference>
<name>L1K044_GUITC</name>
<reference evidence="3" key="3">
    <citation type="submission" date="2016-03" db="UniProtKB">
        <authorList>
            <consortium name="EnsemblProtists"/>
        </authorList>
    </citation>
    <scope>IDENTIFICATION</scope>
</reference>
<dbReference type="RefSeq" id="XP_005840899.1">
    <property type="nucleotide sequence ID" value="XM_005840842.1"/>
</dbReference>
<accession>L1K044</accession>
<proteinExistence type="predicted"/>